<dbReference type="PANTHER" id="PTHR22683:SF41">
    <property type="entry name" value="DNA TRANSLOCASE FTSK"/>
    <property type="match status" value="1"/>
</dbReference>
<dbReference type="InterPro" id="IPR002543">
    <property type="entry name" value="FtsK_dom"/>
</dbReference>
<dbReference type="InterPro" id="IPR018541">
    <property type="entry name" value="Ftsk_gamma"/>
</dbReference>
<evidence type="ECO:0000256" key="6">
    <source>
        <dbReference type="PROSITE-ProRule" id="PRU00289"/>
    </source>
</evidence>
<feature type="domain" description="FtsK" evidence="9">
    <location>
        <begin position="544"/>
        <end position="757"/>
    </location>
</feature>
<evidence type="ECO:0000256" key="7">
    <source>
        <dbReference type="SAM" id="MobiDB-lite"/>
    </source>
</evidence>
<dbReference type="SUPFAM" id="SSF52540">
    <property type="entry name" value="P-loop containing nucleoside triphosphate hydrolases"/>
    <property type="match status" value="1"/>
</dbReference>
<dbReference type="PROSITE" id="PS50901">
    <property type="entry name" value="FTSK"/>
    <property type="match status" value="1"/>
</dbReference>
<dbReference type="AlphaFoldDB" id="A0AA40SG30"/>
<evidence type="ECO:0000256" key="1">
    <source>
        <dbReference type="ARBA" id="ARBA00006474"/>
    </source>
</evidence>
<dbReference type="EMBL" id="JACJIE010000011">
    <property type="protein sequence ID" value="MBA8945881.1"/>
    <property type="molecule type" value="Genomic_DNA"/>
</dbReference>
<dbReference type="Gene3D" id="3.40.50.300">
    <property type="entry name" value="P-loop containing nucleotide triphosphate hydrolases"/>
    <property type="match status" value="1"/>
</dbReference>
<keyword evidence="8" id="KW-0812">Transmembrane</keyword>
<evidence type="ECO:0000256" key="3">
    <source>
        <dbReference type="ARBA" id="ARBA00022840"/>
    </source>
</evidence>
<sequence>MASRPSAAKKPPAKKAAASAKAPAKKAAARKAPAKKAPAKKAAARKPAPAPAPNPTSGVYRLARALWLGLAHAVGAVFRGIGQGAKNLDPAHRKDGIALLLLGIALIVAAGTWADLKGPVGDLVEILVTGAFGRLDLLVPILVAVIAVRFIRHPEKPEANGRIVIGLSALVIGVLGQIHIACGSPARGDGMQAVRDAGGLIGWGAATPLSSTMTDVLAVPLLVLLTVFGLLVVTATPVNAIPQRLRQLGVRLGLIHEPVPEEFGEDDERYEEQWREALPAGRRRRRPAPEEYDPDSAEQEALSRRRGRPRRPAAPRAGTDRPMDAVDVAAAAAAALDGAVLHGMPPSPIVADLTQGVSVGDRESTTPTPVPAARSQQEKPASDKPKAEKPPAGVLDMTKVPPREPRDLPARAEQLQLSGDITYSLPSLDLLRRGGPGKARSAANDVVVEALRKVFTEFKVDAAVTGFTRGPTVTRYVVELGPAVKVERVTALTKNIAYAVASPDVRIISPIPGKSAVGIEIPNTDREMVNLGDVLRLAESAEDDDPMLVAFGKDVEGGYVMDSLAKMPHMLVAGATGSGKSSCINCLITSIMMRATPEDVRMILVDPKRVELTAYEGIPHLITPIITNPKRAAEALQWVVREMDLRYDDLAAYGYRHIDDFNRAVREGKVKPPEGSERELQPYPYLLVIVDELADLMMVAPRDVEDAIVRITQLARAAGIHLVLATQRPSVDVVTGLIKANVPSRLAFATSSLADSRVILDQPGAEKLIGKGDGLFLPMGANKPTRMQGAFVTEEEVAAVVQHCKDQMAPVFREDVVVGTKQKKEIDEDIGDDLDLLCQAAELVVSTQFGSTSMLQRKLRVGFAKAGRLMDLMESRNIVGPSEGSKARDVLVKPDELDGVLALIRGESEG</sequence>
<dbReference type="PANTHER" id="PTHR22683">
    <property type="entry name" value="SPORULATION PROTEIN RELATED"/>
    <property type="match status" value="1"/>
</dbReference>
<comment type="caution">
    <text evidence="10">The sequence shown here is derived from an EMBL/GenBank/DDBJ whole genome shotgun (WGS) entry which is preliminary data.</text>
</comment>
<dbReference type="CDD" id="cd01127">
    <property type="entry name" value="TrwB_TraG_TraD_VirD4"/>
    <property type="match status" value="1"/>
</dbReference>
<feature type="compositionally biased region" description="Basic residues" evidence="7">
    <location>
        <begin position="304"/>
        <end position="313"/>
    </location>
</feature>
<feature type="compositionally biased region" description="Basic residues" evidence="7">
    <location>
        <begin position="23"/>
        <end position="44"/>
    </location>
</feature>
<dbReference type="SMART" id="SM00843">
    <property type="entry name" value="Ftsk_gamma"/>
    <property type="match status" value="1"/>
</dbReference>
<protein>
    <submittedName>
        <fullName evidence="10">S-DNA-T family DNA segregation ATPase FtsK/SpoIIIE</fullName>
    </submittedName>
</protein>
<comment type="function">
    <text evidence="5">Essential cell division protein that coordinates cell division and chromosome segregation. The N-terminus is involved in assembly of the cell-division machinery. The C-terminus functions as a DNA motor that moves dsDNA in an ATP-dependent manner towards the dif recombination site, which is located within the replication terminus region. Required for activation of the Xer recombinase, allowing activation of chromosome unlinking by recombination.</text>
</comment>
<dbReference type="InterPro" id="IPR003593">
    <property type="entry name" value="AAA+_ATPase"/>
</dbReference>
<feature type="region of interest" description="Disordered" evidence="7">
    <location>
        <begin position="1"/>
        <end position="55"/>
    </location>
</feature>
<reference evidence="10 11" key="1">
    <citation type="submission" date="2020-08" db="EMBL/GenBank/DDBJ databases">
        <title>Genomic Encyclopedia of Type Strains, Phase III (KMG-III): the genomes of soil and plant-associated and newly described type strains.</title>
        <authorList>
            <person name="Whitman W."/>
        </authorList>
    </citation>
    <scope>NUCLEOTIDE SEQUENCE [LARGE SCALE GENOMIC DNA]</scope>
    <source>
        <strain evidence="10 11">CECT 3271</strain>
    </source>
</reference>
<feature type="transmembrane region" description="Helical" evidence="8">
    <location>
        <begin position="217"/>
        <end position="241"/>
    </location>
</feature>
<keyword evidence="2 6" id="KW-0547">Nucleotide-binding</keyword>
<dbReference type="RefSeq" id="WP_182675067.1">
    <property type="nucleotide sequence ID" value="NZ_BMSU01000010.1"/>
</dbReference>
<comment type="similarity">
    <text evidence="1">Belongs to the FtsK/SpoIIIE/SftA family.</text>
</comment>
<organism evidence="10 11">
    <name type="scientific">Streptomyces calvus</name>
    <dbReference type="NCBI Taxonomy" id="67282"/>
    <lineage>
        <taxon>Bacteria</taxon>
        <taxon>Bacillati</taxon>
        <taxon>Actinomycetota</taxon>
        <taxon>Actinomycetes</taxon>
        <taxon>Kitasatosporales</taxon>
        <taxon>Streptomycetaceae</taxon>
        <taxon>Streptomyces</taxon>
    </lineage>
</organism>
<dbReference type="Pfam" id="PF01580">
    <property type="entry name" value="FtsK_SpoIIIE"/>
    <property type="match status" value="1"/>
</dbReference>
<dbReference type="InterPro" id="IPR036390">
    <property type="entry name" value="WH_DNA-bd_sf"/>
</dbReference>
<evidence type="ECO:0000256" key="2">
    <source>
        <dbReference type="ARBA" id="ARBA00022741"/>
    </source>
</evidence>
<dbReference type="Proteomes" id="UP000530412">
    <property type="component" value="Unassembled WGS sequence"/>
</dbReference>
<feature type="compositionally biased region" description="Basic and acidic residues" evidence="7">
    <location>
        <begin position="376"/>
        <end position="389"/>
    </location>
</feature>
<dbReference type="InterPro" id="IPR050206">
    <property type="entry name" value="FtsK/SpoIIIE/SftA"/>
</dbReference>
<dbReference type="Gene3D" id="1.10.10.10">
    <property type="entry name" value="Winged helix-like DNA-binding domain superfamily/Winged helix DNA-binding domain"/>
    <property type="match status" value="1"/>
</dbReference>
<feature type="binding site" evidence="6">
    <location>
        <begin position="574"/>
        <end position="581"/>
    </location>
    <ligand>
        <name>ATP</name>
        <dbReference type="ChEBI" id="CHEBI:30616"/>
    </ligand>
</feature>
<feature type="region of interest" description="Disordered" evidence="7">
    <location>
        <begin position="279"/>
        <end position="323"/>
    </location>
</feature>
<dbReference type="SMART" id="SM00382">
    <property type="entry name" value="AAA"/>
    <property type="match status" value="1"/>
</dbReference>
<evidence type="ECO:0000256" key="8">
    <source>
        <dbReference type="SAM" id="Phobius"/>
    </source>
</evidence>
<keyword evidence="4" id="KW-0238">DNA-binding</keyword>
<feature type="region of interest" description="Disordered" evidence="7">
    <location>
        <begin position="359"/>
        <end position="406"/>
    </location>
</feature>
<evidence type="ECO:0000313" key="11">
    <source>
        <dbReference type="Proteomes" id="UP000530412"/>
    </source>
</evidence>
<evidence type="ECO:0000259" key="9">
    <source>
        <dbReference type="PROSITE" id="PS50901"/>
    </source>
</evidence>
<feature type="transmembrane region" description="Helical" evidence="8">
    <location>
        <begin position="163"/>
        <end position="181"/>
    </location>
</feature>
<dbReference type="Pfam" id="PF17854">
    <property type="entry name" value="FtsK_alpha"/>
    <property type="match status" value="1"/>
</dbReference>
<dbReference type="GO" id="GO:0003677">
    <property type="term" value="F:DNA binding"/>
    <property type="evidence" value="ECO:0007669"/>
    <property type="project" value="UniProtKB-KW"/>
</dbReference>
<feature type="transmembrane region" description="Helical" evidence="8">
    <location>
        <begin position="96"/>
        <end position="114"/>
    </location>
</feature>
<evidence type="ECO:0000256" key="5">
    <source>
        <dbReference type="ARBA" id="ARBA00024986"/>
    </source>
</evidence>
<keyword evidence="3 6" id="KW-0067">ATP-binding</keyword>
<feature type="transmembrane region" description="Helical" evidence="8">
    <location>
        <begin position="126"/>
        <end position="151"/>
    </location>
</feature>
<dbReference type="Pfam" id="PF09397">
    <property type="entry name" value="FtsK_gamma"/>
    <property type="match status" value="1"/>
</dbReference>
<gene>
    <name evidence="10" type="ORF">FHS33_004331</name>
</gene>
<evidence type="ECO:0000313" key="10">
    <source>
        <dbReference type="EMBL" id="MBA8945881.1"/>
    </source>
</evidence>
<name>A0AA40SG30_9ACTN</name>
<evidence type="ECO:0000256" key="4">
    <source>
        <dbReference type="ARBA" id="ARBA00023125"/>
    </source>
</evidence>
<feature type="compositionally biased region" description="Low complexity" evidence="7">
    <location>
        <begin position="1"/>
        <end position="22"/>
    </location>
</feature>
<dbReference type="InterPro" id="IPR041027">
    <property type="entry name" value="FtsK_alpha"/>
</dbReference>
<proteinExistence type="inferred from homology"/>
<dbReference type="InterPro" id="IPR027417">
    <property type="entry name" value="P-loop_NTPase"/>
</dbReference>
<accession>A0AA40SG30</accession>
<dbReference type="GO" id="GO:0005524">
    <property type="term" value="F:ATP binding"/>
    <property type="evidence" value="ECO:0007669"/>
    <property type="project" value="UniProtKB-UniRule"/>
</dbReference>
<dbReference type="Gene3D" id="3.30.980.40">
    <property type="match status" value="1"/>
</dbReference>
<keyword evidence="8" id="KW-1133">Transmembrane helix</keyword>
<dbReference type="InterPro" id="IPR036388">
    <property type="entry name" value="WH-like_DNA-bd_sf"/>
</dbReference>
<keyword evidence="8" id="KW-0472">Membrane</keyword>
<dbReference type="SUPFAM" id="SSF46785">
    <property type="entry name" value="Winged helix' DNA-binding domain"/>
    <property type="match status" value="1"/>
</dbReference>